<evidence type="ECO:0000256" key="2">
    <source>
        <dbReference type="ARBA" id="ARBA00005745"/>
    </source>
</evidence>
<dbReference type="AlphaFoldDB" id="X0SWB2"/>
<accession>X0SWB2</accession>
<dbReference type="Gene3D" id="1.20.81.30">
    <property type="entry name" value="Type II secretion system (T2SS), domain F"/>
    <property type="match status" value="2"/>
</dbReference>
<reference evidence="10" key="1">
    <citation type="journal article" date="2014" name="Front. Microbiol.">
        <title>High frequency of phylogenetically diverse reductive dehalogenase-homologous genes in deep subseafloor sedimentary metagenomes.</title>
        <authorList>
            <person name="Kawai M."/>
            <person name="Futagami T."/>
            <person name="Toyoda A."/>
            <person name="Takaki Y."/>
            <person name="Nishi S."/>
            <person name="Hori S."/>
            <person name="Arai W."/>
            <person name="Tsubouchi T."/>
            <person name="Morono Y."/>
            <person name="Uchiyama I."/>
            <person name="Ito T."/>
            <person name="Fujiyama A."/>
            <person name="Inagaki F."/>
            <person name="Takami H."/>
        </authorList>
    </citation>
    <scope>NUCLEOTIDE SEQUENCE</scope>
    <source>
        <strain evidence="10">Expedition CK06-06</strain>
    </source>
</reference>
<name>X0SWB2_9ZZZZ</name>
<dbReference type="Pfam" id="PF00482">
    <property type="entry name" value="T2SSF"/>
    <property type="match status" value="2"/>
</dbReference>
<evidence type="ECO:0000256" key="8">
    <source>
        <dbReference type="SAM" id="Phobius"/>
    </source>
</evidence>
<dbReference type="EMBL" id="BARS01001991">
    <property type="protein sequence ID" value="GAF79436.1"/>
    <property type="molecule type" value="Genomic_DNA"/>
</dbReference>
<protein>
    <recommendedName>
        <fullName evidence="9">Type II secretion system protein GspF domain-containing protein</fullName>
    </recommendedName>
</protein>
<evidence type="ECO:0000313" key="10">
    <source>
        <dbReference type="EMBL" id="GAF79436.1"/>
    </source>
</evidence>
<sequence>SFSQAIERHPDAFPQVYRRMLGVGEQTGNLEVVLRQAATYLEKERTLVKKVSKAMIYPSVVLLLALGVVTLMLTFALPSMVDMFDEFGADLPVTTKLLIAISNGFASYKLHLLAVVLAIAGAASWGVKQPAGRRNLDRLLLKMPLMGSVSLLREISHFCRTMAMLVHAALPMPEIMDIILQTTKNTAVAEALEDVRTKMLQGQGLSQPMAQNQVFPRLLVQTVAVGEETGTLDANLAALADSYEYEVDEKISKLVSMMEPALMLFMGVVVGFIVISVIMPMYSVMGKME</sequence>
<organism evidence="10">
    <name type="scientific">marine sediment metagenome</name>
    <dbReference type="NCBI Taxonomy" id="412755"/>
    <lineage>
        <taxon>unclassified sequences</taxon>
        <taxon>metagenomes</taxon>
        <taxon>ecological metagenomes</taxon>
    </lineage>
</organism>
<feature type="domain" description="Type II secretion system protein GspF" evidence="9">
    <location>
        <begin position="1"/>
        <end position="78"/>
    </location>
</feature>
<keyword evidence="4" id="KW-0997">Cell inner membrane</keyword>
<evidence type="ECO:0000256" key="7">
    <source>
        <dbReference type="ARBA" id="ARBA00023136"/>
    </source>
</evidence>
<feature type="non-terminal residue" evidence="10">
    <location>
        <position position="1"/>
    </location>
</feature>
<keyword evidence="7 8" id="KW-0472">Membrane</keyword>
<evidence type="ECO:0000256" key="1">
    <source>
        <dbReference type="ARBA" id="ARBA00004429"/>
    </source>
</evidence>
<gene>
    <name evidence="10" type="ORF">S01H1_03689</name>
</gene>
<dbReference type="PANTHER" id="PTHR30012">
    <property type="entry name" value="GENERAL SECRETION PATHWAY PROTEIN"/>
    <property type="match status" value="1"/>
</dbReference>
<evidence type="ECO:0000256" key="6">
    <source>
        <dbReference type="ARBA" id="ARBA00022989"/>
    </source>
</evidence>
<feature type="transmembrane region" description="Helical" evidence="8">
    <location>
        <begin position="261"/>
        <end position="282"/>
    </location>
</feature>
<feature type="transmembrane region" description="Helical" evidence="8">
    <location>
        <begin position="55"/>
        <end position="77"/>
    </location>
</feature>
<dbReference type="InterPro" id="IPR042094">
    <property type="entry name" value="T2SS_GspF_sf"/>
</dbReference>
<comment type="caution">
    <text evidence="10">The sequence shown here is derived from an EMBL/GenBank/DDBJ whole genome shotgun (WGS) entry which is preliminary data.</text>
</comment>
<proteinExistence type="inferred from homology"/>
<dbReference type="GO" id="GO:0005886">
    <property type="term" value="C:plasma membrane"/>
    <property type="evidence" value="ECO:0007669"/>
    <property type="project" value="UniProtKB-SubCell"/>
</dbReference>
<evidence type="ECO:0000259" key="9">
    <source>
        <dbReference type="Pfam" id="PF00482"/>
    </source>
</evidence>
<evidence type="ECO:0000256" key="3">
    <source>
        <dbReference type="ARBA" id="ARBA00022475"/>
    </source>
</evidence>
<comment type="similarity">
    <text evidence="2">Belongs to the GSP F family.</text>
</comment>
<keyword evidence="6 8" id="KW-1133">Transmembrane helix</keyword>
<feature type="transmembrane region" description="Helical" evidence="8">
    <location>
        <begin position="97"/>
        <end position="125"/>
    </location>
</feature>
<evidence type="ECO:0000256" key="5">
    <source>
        <dbReference type="ARBA" id="ARBA00022692"/>
    </source>
</evidence>
<keyword evidence="3" id="KW-1003">Cell membrane</keyword>
<dbReference type="InterPro" id="IPR018076">
    <property type="entry name" value="T2SS_GspF_dom"/>
</dbReference>
<dbReference type="InterPro" id="IPR003004">
    <property type="entry name" value="GspF/PilC"/>
</dbReference>
<comment type="subcellular location">
    <subcellularLocation>
        <location evidence="1">Cell inner membrane</location>
        <topology evidence="1">Multi-pass membrane protein</topology>
    </subcellularLocation>
</comment>
<evidence type="ECO:0000256" key="4">
    <source>
        <dbReference type="ARBA" id="ARBA00022519"/>
    </source>
</evidence>
<feature type="domain" description="Type II secretion system protein GspF" evidence="9">
    <location>
        <begin position="158"/>
        <end position="280"/>
    </location>
</feature>
<keyword evidence="5 8" id="KW-0812">Transmembrane</keyword>
<dbReference type="FunFam" id="1.20.81.30:FF:000001">
    <property type="entry name" value="Type II secretion system protein F"/>
    <property type="match status" value="1"/>
</dbReference>
<dbReference type="PANTHER" id="PTHR30012:SF0">
    <property type="entry name" value="TYPE II SECRETION SYSTEM PROTEIN F-RELATED"/>
    <property type="match status" value="1"/>
</dbReference>